<dbReference type="KEGG" id="pvt:110074889"/>
<evidence type="ECO:0000259" key="2">
    <source>
        <dbReference type="Pfam" id="PF15248"/>
    </source>
</evidence>
<keyword evidence="3" id="KW-1185">Reference proteome</keyword>
<accession>A0A6J0SY07</accession>
<evidence type="ECO:0000256" key="1">
    <source>
        <dbReference type="SAM" id="MobiDB-lite"/>
    </source>
</evidence>
<dbReference type="AlphaFoldDB" id="A0A6J0SY07"/>
<evidence type="ECO:0000313" key="3">
    <source>
        <dbReference type="Proteomes" id="UP001652642"/>
    </source>
</evidence>
<proteinExistence type="predicted"/>
<dbReference type="CTD" id="92340"/>
<gene>
    <name evidence="4" type="primary">PRR29</name>
</gene>
<evidence type="ECO:0000313" key="4">
    <source>
        <dbReference type="RefSeq" id="XP_020641272.2"/>
    </source>
</evidence>
<dbReference type="GeneID" id="110074889"/>
<feature type="domain" description="DUF4587" evidence="2">
    <location>
        <begin position="44"/>
        <end position="110"/>
    </location>
</feature>
<dbReference type="PANTHER" id="PTHR28604">
    <property type="match status" value="1"/>
</dbReference>
<dbReference type="Pfam" id="PF15248">
    <property type="entry name" value="DUF4587"/>
    <property type="match status" value="1"/>
</dbReference>
<dbReference type="InParanoid" id="A0A6J0SY07"/>
<feature type="region of interest" description="Disordered" evidence="1">
    <location>
        <begin position="145"/>
        <end position="186"/>
    </location>
</feature>
<dbReference type="InterPro" id="IPR038915">
    <property type="entry name" value="PRR29-like"/>
</dbReference>
<dbReference type="PANTHER" id="PTHR28604:SF1">
    <property type="entry name" value="PROLINE-RICH PROTEIN 29"/>
    <property type="match status" value="1"/>
</dbReference>
<reference evidence="4" key="1">
    <citation type="submission" date="2025-08" db="UniProtKB">
        <authorList>
            <consortium name="RefSeq"/>
        </authorList>
    </citation>
    <scope>IDENTIFICATION</scope>
</reference>
<dbReference type="Proteomes" id="UP001652642">
    <property type="component" value="Chromosome 6"/>
</dbReference>
<protein>
    <submittedName>
        <fullName evidence="4">Proline-rich protein 29</fullName>
    </submittedName>
</protein>
<organism evidence="3 4">
    <name type="scientific">Pogona vitticeps</name>
    <name type="common">central bearded dragon</name>
    <dbReference type="NCBI Taxonomy" id="103695"/>
    <lineage>
        <taxon>Eukaryota</taxon>
        <taxon>Metazoa</taxon>
        <taxon>Chordata</taxon>
        <taxon>Craniata</taxon>
        <taxon>Vertebrata</taxon>
        <taxon>Euteleostomi</taxon>
        <taxon>Lepidosauria</taxon>
        <taxon>Squamata</taxon>
        <taxon>Bifurcata</taxon>
        <taxon>Unidentata</taxon>
        <taxon>Episquamata</taxon>
        <taxon>Toxicofera</taxon>
        <taxon>Iguania</taxon>
        <taxon>Acrodonta</taxon>
        <taxon>Agamidae</taxon>
        <taxon>Amphibolurinae</taxon>
        <taxon>Pogona</taxon>
    </lineage>
</organism>
<name>A0A6J0SY07_9SAUR</name>
<dbReference type="InterPro" id="IPR027904">
    <property type="entry name" value="DUF4587"/>
</dbReference>
<dbReference type="OrthoDB" id="8962708at2759"/>
<sequence>MDPGGQGTVSPGVHFIQQPIAQQPEVTILQQLPWMPQALPPASRKKQIKKDLMELMMIQNAQMYQVVMNNLAMTAMAHFEQSPAQASNVLWHIEEDEEDSPTPFVFHHHYVPYPSTVPVMAWQPPFQPPAWPRQQPVIRHVGPAIQTRRGPDGQAVPPPPPPSATGTVTADVPPASEYYDFSEGQL</sequence>
<dbReference type="RefSeq" id="XP_020641272.2">
    <property type="nucleotide sequence ID" value="XM_020785613.2"/>
</dbReference>